<dbReference type="PANTHER" id="PTHR34847:SF1">
    <property type="entry name" value="NODULATION PROTEIN U"/>
    <property type="match status" value="1"/>
</dbReference>
<dbReference type="InterPro" id="IPR038152">
    <property type="entry name" value="Carbam_trans_C_sf"/>
</dbReference>
<dbReference type="EMBL" id="MHTX01000045">
    <property type="protein sequence ID" value="OHA67148.1"/>
    <property type="molecule type" value="Genomic_DNA"/>
</dbReference>
<proteinExistence type="predicted"/>
<protein>
    <recommendedName>
        <fullName evidence="1">Carbamoyltransferase C-terminal domain-containing protein</fullName>
    </recommendedName>
</protein>
<dbReference type="PANTHER" id="PTHR34847">
    <property type="entry name" value="NODULATION PROTEIN U"/>
    <property type="match status" value="1"/>
</dbReference>
<dbReference type="InterPro" id="IPR051338">
    <property type="entry name" value="NodU/CmcH_Carbamoyltrnsfr"/>
</dbReference>
<organism evidence="2 3">
    <name type="scientific">Candidatus Wildermuthbacteria bacterium RIFCSPHIGHO2_02_FULL_47_17</name>
    <dbReference type="NCBI Taxonomy" id="1802452"/>
    <lineage>
        <taxon>Bacteria</taxon>
        <taxon>Candidatus Wildermuthiibacteriota</taxon>
    </lineage>
</organism>
<accession>A0A1G2R3J1</accession>
<dbReference type="AlphaFoldDB" id="A0A1G2R3J1"/>
<gene>
    <name evidence="2" type="ORF">A3D59_02670</name>
</gene>
<feature type="domain" description="Carbamoyltransferase C-terminal" evidence="1">
    <location>
        <begin position="2"/>
        <end position="61"/>
    </location>
</feature>
<sequence length="64" mass="7294">MSPRYWKLIHRFYEKTGVPLVLNTSFNLKGEPIVSSPQDALATFHKSGLDILVMENFVVSKLET</sequence>
<comment type="caution">
    <text evidence="2">The sequence shown here is derived from an EMBL/GenBank/DDBJ whole genome shotgun (WGS) entry which is preliminary data.</text>
</comment>
<dbReference type="InterPro" id="IPR031730">
    <property type="entry name" value="Carbam_trans_C"/>
</dbReference>
<evidence type="ECO:0000259" key="1">
    <source>
        <dbReference type="Pfam" id="PF16861"/>
    </source>
</evidence>
<reference evidence="2 3" key="1">
    <citation type="journal article" date="2016" name="Nat. Commun.">
        <title>Thousands of microbial genomes shed light on interconnected biogeochemical processes in an aquifer system.</title>
        <authorList>
            <person name="Anantharaman K."/>
            <person name="Brown C.T."/>
            <person name="Hug L.A."/>
            <person name="Sharon I."/>
            <person name="Castelle C.J."/>
            <person name="Probst A.J."/>
            <person name="Thomas B.C."/>
            <person name="Singh A."/>
            <person name="Wilkins M.J."/>
            <person name="Karaoz U."/>
            <person name="Brodie E.L."/>
            <person name="Williams K.H."/>
            <person name="Hubbard S.S."/>
            <person name="Banfield J.F."/>
        </authorList>
    </citation>
    <scope>NUCLEOTIDE SEQUENCE [LARGE SCALE GENOMIC DNA]</scope>
</reference>
<dbReference type="Gene3D" id="3.90.870.20">
    <property type="entry name" value="Carbamoyltransferase, C-terminal domain"/>
    <property type="match status" value="1"/>
</dbReference>
<dbReference type="Proteomes" id="UP000179258">
    <property type="component" value="Unassembled WGS sequence"/>
</dbReference>
<dbReference type="Pfam" id="PF16861">
    <property type="entry name" value="Carbam_trans_C"/>
    <property type="match status" value="1"/>
</dbReference>
<evidence type="ECO:0000313" key="3">
    <source>
        <dbReference type="Proteomes" id="UP000179258"/>
    </source>
</evidence>
<evidence type="ECO:0000313" key="2">
    <source>
        <dbReference type="EMBL" id="OHA67148.1"/>
    </source>
</evidence>
<name>A0A1G2R3J1_9BACT</name>